<dbReference type="InterPro" id="IPR017853">
    <property type="entry name" value="GH"/>
</dbReference>
<evidence type="ECO:0000256" key="9">
    <source>
        <dbReference type="ARBA" id="ARBA00023326"/>
    </source>
</evidence>
<proteinExistence type="inferred from homology"/>
<dbReference type="Gene3D" id="2.60.40.10">
    <property type="entry name" value="Immunoglobulins"/>
    <property type="match status" value="1"/>
</dbReference>
<dbReference type="SUPFAM" id="SSF56988">
    <property type="entry name" value="Anthrax protective antigen"/>
    <property type="match status" value="1"/>
</dbReference>
<keyword evidence="8" id="KW-0326">Glycosidase</keyword>
<comment type="catalytic activity">
    <reaction evidence="10">
        <text>Hydrolysis of (1-&gt;4)-beta-D-xylans, to remove successive D-xylose residues from the non-reducing termini.</text>
        <dbReference type="EC" id="3.2.1.37"/>
    </reaction>
</comment>
<name>A0ABR3QNQ2_9PLEO</name>
<dbReference type="InterPro" id="IPR036962">
    <property type="entry name" value="Glyco_hydro_3_N_sf"/>
</dbReference>
<sequence>MEGAGLLKWLCPPSYLTGRVAGTSVFRMRSLLLSSTLCLVAHAQQPGISSRLDSRAETKDAFIEDLLSRMEIPDLVQQLHLTFADNVIGPASDNSFYDFELRFTPNASIGHMHDWYPLNKTYYNDLQRLNIESSRLKIPFLHWAECLHGVGSFNQSMFPQALALSNSWDTELVHRVGRAIATEARSIGVHACLAPVLDLCKDPRWGRCQEDWGEDKVLTSHMGVAFASGLSKDGSWAESDAVAPVMKHFAAHGAPQGGSNGAPFMGHGNREVLEEHLLPFKSVVDKGGVRGVMMAYHELDDVPSHVNPMLYKQLEEWKFDGFVTADDTGMKQLQVGHKVADSPADAIAQYYNAGGMVQFYDYPLYTLLNATQDLIANGTVKEIQLREKVRKVLSVKYDLGLFDDPYISDDIDPYQLTIDHAPLTLESAQKSIVLLENKNKTLPLRKDNGSSQTLALIGPFGDILNYGDYSGQYGMAPVANSTTLQQGILNHLEGTGGKLVASMGANTWLYNAHYPIPPYHLSANGSSGGLQATYYADTNFSQPIVQRTETPVGTWGLYPPPGLPSNNFSVVWEGELVPAVDGDVDGWLGIALGANTTAKIYVDRQLHIDVPSTTAGNILSNIPERSYSINNSTQPPPGSEPFTFKKGKTYHIRLEYQTWNLYQKIENLGSLNSQVYLFWNLVDRKSPVEKSVSIAQAADVIVLALGGAWNSDGESGDRGTLGFAANQTALADAIFALNKPVILVLHGGRPFAVPQYYSRAAAVVDANFPGQSGGQAIADVLFGTVNPGGRLTVSVPVHEGQLPVYYNYKQTAKKKWYTDIESLPYYPFGHGLSYTTFNVSNYRGATSAGSTSNFTAADTLVFEADVTNTGDVAGSYVAQVYLLQRVSQISQPLKQLVAFQRVYVEPGSTVTARMEVEVGRYLRMLDRGYEWIVEKGTYTFAMLENGGWDALWNADAGGNVTMKCLG</sequence>
<dbReference type="EMBL" id="JAKJXO020000018">
    <property type="protein sequence ID" value="KAL1593745.1"/>
    <property type="molecule type" value="Genomic_DNA"/>
</dbReference>
<evidence type="ECO:0000256" key="6">
    <source>
        <dbReference type="ARBA" id="ARBA00023180"/>
    </source>
</evidence>
<keyword evidence="9" id="KW-0624">Polysaccharide degradation</keyword>
<dbReference type="Pfam" id="PF00933">
    <property type="entry name" value="Glyco_hydro_3"/>
    <property type="match status" value="1"/>
</dbReference>
<dbReference type="PRINTS" id="PR00133">
    <property type="entry name" value="GLHYDRLASE3"/>
</dbReference>
<gene>
    <name evidence="13" type="ORF">SLS60_010477</name>
</gene>
<dbReference type="Gene3D" id="3.20.20.300">
    <property type="entry name" value="Glycoside hydrolase, family 3, N-terminal domain"/>
    <property type="match status" value="1"/>
</dbReference>
<dbReference type="InterPro" id="IPR011658">
    <property type="entry name" value="PA14_dom"/>
</dbReference>
<dbReference type="Pfam" id="PF14310">
    <property type="entry name" value="Fn3-like"/>
    <property type="match status" value="1"/>
</dbReference>
<evidence type="ECO:0000256" key="5">
    <source>
        <dbReference type="ARBA" id="ARBA00022801"/>
    </source>
</evidence>
<evidence type="ECO:0000313" key="14">
    <source>
        <dbReference type="Proteomes" id="UP001521785"/>
    </source>
</evidence>
<dbReference type="PANTHER" id="PTHR42721">
    <property type="entry name" value="SUGAR HYDROLASE-RELATED"/>
    <property type="match status" value="1"/>
</dbReference>
<dbReference type="SMART" id="SM00758">
    <property type="entry name" value="PA14"/>
    <property type="match status" value="1"/>
</dbReference>
<accession>A0ABR3QNQ2</accession>
<dbReference type="PROSITE" id="PS51820">
    <property type="entry name" value="PA14"/>
    <property type="match status" value="1"/>
</dbReference>
<dbReference type="InterPro" id="IPR044993">
    <property type="entry name" value="BXL"/>
</dbReference>
<dbReference type="EC" id="3.2.1.37" evidence="11"/>
<dbReference type="SMART" id="SM01217">
    <property type="entry name" value="Fn3_like"/>
    <property type="match status" value="1"/>
</dbReference>
<evidence type="ECO:0000256" key="10">
    <source>
        <dbReference type="ARBA" id="ARBA00024574"/>
    </source>
</evidence>
<feature type="domain" description="PA14" evidence="12">
    <location>
        <begin position="525"/>
        <end position="696"/>
    </location>
</feature>
<evidence type="ECO:0000256" key="8">
    <source>
        <dbReference type="ARBA" id="ARBA00023295"/>
    </source>
</evidence>
<keyword evidence="5" id="KW-0378">Hydrolase</keyword>
<evidence type="ECO:0000256" key="3">
    <source>
        <dbReference type="ARBA" id="ARBA00022651"/>
    </source>
</evidence>
<protein>
    <recommendedName>
        <fullName evidence="11">xylan 1,4-beta-xylosidase</fullName>
        <ecNumber evidence="11">3.2.1.37</ecNumber>
    </recommendedName>
</protein>
<evidence type="ECO:0000256" key="7">
    <source>
        <dbReference type="ARBA" id="ARBA00023277"/>
    </source>
</evidence>
<evidence type="ECO:0000259" key="12">
    <source>
        <dbReference type="PROSITE" id="PS51820"/>
    </source>
</evidence>
<keyword evidence="7" id="KW-0119">Carbohydrate metabolism</keyword>
<dbReference type="InterPro" id="IPR036881">
    <property type="entry name" value="Glyco_hydro_3_C_sf"/>
</dbReference>
<comment type="similarity">
    <text evidence="2">Belongs to the glycosyl hydrolase 3 family.</text>
</comment>
<keyword evidence="3" id="KW-0858">Xylan degradation</keyword>
<evidence type="ECO:0000256" key="2">
    <source>
        <dbReference type="ARBA" id="ARBA00005336"/>
    </source>
</evidence>
<dbReference type="SUPFAM" id="SSF52279">
    <property type="entry name" value="Beta-D-glucan exohydrolase, C-terminal domain"/>
    <property type="match status" value="1"/>
</dbReference>
<dbReference type="Proteomes" id="UP001521785">
    <property type="component" value="Unassembled WGS sequence"/>
</dbReference>
<keyword evidence="14" id="KW-1185">Reference proteome</keyword>
<dbReference type="InterPro" id="IPR001764">
    <property type="entry name" value="Glyco_hydro_3_N"/>
</dbReference>
<dbReference type="InterPro" id="IPR037524">
    <property type="entry name" value="PA14/GLEYA"/>
</dbReference>
<evidence type="ECO:0000313" key="13">
    <source>
        <dbReference type="EMBL" id="KAL1593745.1"/>
    </source>
</evidence>
<evidence type="ECO:0000256" key="1">
    <source>
        <dbReference type="ARBA" id="ARBA00004851"/>
    </source>
</evidence>
<comment type="caution">
    <text evidence="13">The sequence shown here is derived from an EMBL/GenBank/DDBJ whole genome shotgun (WGS) entry which is preliminary data.</text>
</comment>
<dbReference type="PANTHER" id="PTHR42721:SF3">
    <property type="entry name" value="BETA-D-XYLOSIDASE 5-RELATED"/>
    <property type="match status" value="1"/>
</dbReference>
<dbReference type="InterPro" id="IPR026891">
    <property type="entry name" value="Fn3-like"/>
</dbReference>
<evidence type="ECO:0000256" key="11">
    <source>
        <dbReference type="ARBA" id="ARBA00026107"/>
    </source>
</evidence>
<dbReference type="InterPro" id="IPR002772">
    <property type="entry name" value="Glyco_hydro_3_C"/>
</dbReference>
<dbReference type="Pfam" id="PF01915">
    <property type="entry name" value="Glyco_hydro_3_C"/>
    <property type="match status" value="1"/>
</dbReference>
<dbReference type="SUPFAM" id="SSF51445">
    <property type="entry name" value="(Trans)glycosidases"/>
    <property type="match status" value="1"/>
</dbReference>
<keyword evidence="6" id="KW-0325">Glycoprotein</keyword>
<organism evidence="13 14">
    <name type="scientific">Paraconiothyrium brasiliense</name>
    <dbReference type="NCBI Taxonomy" id="300254"/>
    <lineage>
        <taxon>Eukaryota</taxon>
        <taxon>Fungi</taxon>
        <taxon>Dikarya</taxon>
        <taxon>Ascomycota</taxon>
        <taxon>Pezizomycotina</taxon>
        <taxon>Dothideomycetes</taxon>
        <taxon>Pleosporomycetidae</taxon>
        <taxon>Pleosporales</taxon>
        <taxon>Massarineae</taxon>
        <taxon>Didymosphaeriaceae</taxon>
        <taxon>Paraconiothyrium</taxon>
    </lineage>
</organism>
<dbReference type="Pfam" id="PF07691">
    <property type="entry name" value="PA14"/>
    <property type="match status" value="1"/>
</dbReference>
<reference evidence="13 14" key="1">
    <citation type="submission" date="2024-02" db="EMBL/GenBank/DDBJ databases">
        <title>De novo assembly and annotation of 12 fungi associated with fruit tree decline syndrome in Ontario, Canada.</title>
        <authorList>
            <person name="Sulman M."/>
            <person name="Ellouze W."/>
            <person name="Ilyukhin E."/>
        </authorList>
    </citation>
    <scope>NUCLEOTIDE SEQUENCE [LARGE SCALE GENOMIC DNA]</scope>
    <source>
        <strain evidence="13 14">M42-189</strain>
    </source>
</reference>
<dbReference type="InterPro" id="IPR013783">
    <property type="entry name" value="Ig-like_fold"/>
</dbReference>
<dbReference type="Gene3D" id="3.40.50.1700">
    <property type="entry name" value="Glycoside hydrolase family 3 C-terminal domain"/>
    <property type="match status" value="2"/>
</dbReference>
<evidence type="ECO:0000256" key="4">
    <source>
        <dbReference type="ARBA" id="ARBA00022729"/>
    </source>
</evidence>
<comment type="pathway">
    <text evidence="1">Glycan degradation; xylan degradation.</text>
</comment>
<keyword evidence="4" id="KW-0732">Signal</keyword>